<keyword evidence="1" id="KW-1185">Reference proteome</keyword>
<dbReference type="PANTHER" id="PTHR33240:SF8">
    <property type="entry name" value="OS03G0439900 PROTEIN"/>
    <property type="match status" value="1"/>
</dbReference>
<evidence type="ECO:0000313" key="1">
    <source>
        <dbReference type="Proteomes" id="UP000790787"/>
    </source>
</evidence>
<organism evidence="1 2">
    <name type="scientific">Nicotiana tabacum</name>
    <name type="common">Common tobacco</name>
    <dbReference type="NCBI Taxonomy" id="4097"/>
    <lineage>
        <taxon>Eukaryota</taxon>
        <taxon>Viridiplantae</taxon>
        <taxon>Streptophyta</taxon>
        <taxon>Embryophyta</taxon>
        <taxon>Tracheophyta</taxon>
        <taxon>Spermatophyta</taxon>
        <taxon>Magnoliopsida</taxon>
        <taxon>eudicotyledons</taxon>
        <taxon>Gunneridae</taxon>
        <taxon>Pentapetalae</taxon>
        <taxon>asterids</taxon>
        <taxon>lamiids</taxon>
        <taxon>Solanales</taxon>
        <taxon>Solanaceae</taxon>
        <taxon>Nicotianoideae</taxon>
        <taxon>Nicotianeae</taxon>
        <taxon>Nicotiana</taxon>
    </lineage>
</organism>
<dbReference type="PaxDb" id="4097-A0A1S4CI41"/>
<dbReference type="PANTHER" id="PTHR33240">
    <property type="entry name" value="OS08G0508500 PROTEIN"/>
    <property type="match status" value="1"/>
</dbReference>
<accession>A0A1S4CI41</accession>
<reference evidence="1" key="1">
    <citation type="journal article" date="2014" name="Nat. Commun.">
        <title>The tobacco genome sequence and its comparison with those of tomato and potato.</title>
        <authorList>
            <person name="Sierro N."/>
            <person name="Battey J.N."/>
            <person name="Ouadi S."/>
            <person name="Bakaher N."/>
            <person name="Bovet L."/>
            <person name="Willig A."/>
            <person name="Goepfert S."/>
            <person name="Peitsch M.C."/>
            <person name="Ivanov N.V."/>
        </authorList>
    </citation>
    <scope>NUCLEOTIDE SEQUENCE [LARGE SCALE GENOMIC DNA]</scope>
</reference>
<dbReference type="OrthoDB" id="2919534at2759"/>
<proteinExistence type="predicted"/>
<protein>
    <submittedName>
        <fullName evidence="2">Uncharacterized protein LOC107819112</fullName>
    </submittedName>
</protein>
<reference evidence="2" key="2">
    <citation type="submission" date="2025-08" db="UniProtKB">
        <authorList>
            <consortium name="RefSeq"/>
        </authorList>
    </citation>
    <scope>IDENTIFICATION</scope>
    <source>
        <tissue evidence="2">Leaf</tissue>
    </source>
</reference>
<sequence length="241" mass="27346">MGNIKKAQFPKPMKYDASKRDPNLWCKYHGTHGHKIGDCRHLREEVEKLLKNGHIREFLSERAKNNYGRRRVNAEPSKKGEDPPRFTINMIFGGTEINGVTFLAAKKTKVSVTHSKRLGEVAEDDITFMKLGQHYSMESLGTSQINRSIIPTTKLLAGFNLASVTTRGEILLPTSTEGVTKTTFFEVVDYNMGYNIILNIPWLHEMKAIPSTYHQLLVFLTPEGIKQIRGDQPVAREMNVM</sequence>
<dbReference type="KEGG" id="nta:107819112"/>
<dbReference type="Proteomes" id="UP000790787">
    <property type="component" value="Chromosome 12"/>
</dbReference>
<gene>
    <name evidence="2" type="primary">LOC107819112</name>
</gene>
<evidence type="ECO:0000313" key="2">
    <source>
        <dbReference type="RefSeq" id="XP_016500679.2"/>
    </source>
</evidence>
<name>A0A1S4CI41_TOBAC</name>
<dbReference type="GeneID" id="107819112"/>
<dbReference type="AlphaFoldDB" id="A0A1S4CI41"/>
<dbReference type="RefSeq" id="XP_016500679.1">
    <property type="nucleotide sequence ID" value="XM_016645193.1"/>
</dbReference>
<dbReference type="RefSeq" id="XP_016500679.2">
    <property type="nucleotide sequence ID" value="XM_016645193.2"/>
</dbReference>